<dbReference type="Gene3D" id="2.60.40.10">
    <property type="entry name" value="Immunoglobulins"/>
    <property type="match status" value="1"/>
</dbReference>
<keyword evidence="3" id="KW-0812">Transmembrane</keyword>
<keyword evidence="9 12" id="KW-0675">Receptor</keyword>
<dbReference type="AlphaFoldDB" id="A0A087SZJ1"/>
<evidence type="ECO:0000256" key="7">
    <source>
        <dbReference type="ARBA" id="ARBA00023136"/>
    </source>
</evidence>
<comment type="subcellular location">
    <subcellularLocation>
        <location evidence="1">Membrane</location>
        <topology evidence="1">Single-pass type I membrane protein</topology>
    </subcellularLocation>
</comment>
<dbReference type="EMBL" id="KK112690">
    <property type="protein sequence ID" value="KFM58280.1"/>
    <property type="molecule type" value="Genomic_DNA"/>
</dbReference>
<protein>
    <submittedName>
        <fullName evidence="12">Cytokine receptor</fullName>
    </submittedName>
</protein>
<dbReference type="SUPFAM" id="SSF49265">
    <property type="entry name" value="Fibronectin type III"/>
    <property type="match status" value="1"/>
</dbReference>
<dbReference type="PROSITE" id="PS01353">
    <property type="entry name" value="HEMATOPO_REC_L_F2"/>
    <property type="match status" value="1"/>
</dbReference>
<keyword evidence="13" id="KW-1185">Reference proteome</keyword>
<evidence type="ECO:0000256" key="3">
    <source>
        <dbReference type="ARBA" id="ARBA00022692"/>
    </source>
</evidence>
<feature type="domain" description="Fibronectin type-III" evidence="11">
    <location>
        <begin position="37"/>
        <end position="125"/>
    </location>
</feature>
<dbReference type="InterPro" id="IPR003961">
    <property type="entry name" value="FN3_dom"/>
</dbReference>
<reference evidence="12 13" key="1">
    <citation type="submission" date="2013-11" db="EMBL/GenBank/DDBJ databases">
        <title>Genome sequencing of Stegodyphus mimosarum.</title>
        <authorList>
            <person name="Bechsgaard J."/>
        </authorList>
    </citation>
    <scope>NUCLEOTIDE SEQUENCE [LARGE SCALE GENOMIC DNA]</scope>
</reference>
<feature type="non-terminal residue" evidence="12">
    <location>
        <position position="125"/>
    </location>
</feature>
<dbReference type="InterPro" id="IPR036116">
    <property type="entry name" value="FN3_sf"/>
</dbReference>
<keyword evidence="8" id="KW-1015">Disulfide bond</keyword>
<evidence type="ECO:0000256" key="10">
    <source>
        <dbReference type="ARBA" id="ARBA00023180"/>
    </source>
</evidence>
<dbReference type="OrthoDB" id="6381660at2759"/>
<evidence type="ECO:0000313" key="13">
    <source>
        <dbReference type="Proteomes" id="UP000054359"/>
    </source>
</evidence>
<keyword evidence="4" id="KW-0732">Signal</keyword>
<keyword evidence="5" id="KW-0677">Repeat</keyword>
<evidence type="ECO:0000256" key="4">
    <source>
        <dbReference type="ARBA" id="ARBA00022729"/>
    </source>
</evidence>
<keyword evidence="10" id="KW-0325">Glycoprotein</keyword>
<name>A0A087SZJ1_STEMI</name>
<keyword evidence="7" id="KW-0472">Membrane</keyword>
<evidence type="ECO:0000256" key="9">
    <source>
        <dbReference type="ARBA" id="ARBA00023170"/>
    </source>
</evidence>
<dbReference type="STRING" id="407821.A0A087SZJ1"/>
<accession>A0A087SZJ1</accession>
<evidence type="ECO:0000256" key="6">
    <source>
        <dbReference type="ARBA" id="ARBA00022989"/>
    </source>
</evidence>
<dbReference type="Proteomes" id="UP000054359">
    <property type="component" value="Unassembled WGS sequence"/>
</dbReference>
<evidence type="ECO:0000256" key="8">
    <source>
        <dbReference type="ARBA" id="ARBA00023157"/>
    </source>
</evidence>
<proteinExistence type="inferred from homology"/>
<keyword evidence="6" id="KW-1133">Transmembrane helix</keyword>
<dbReference type="InterPro" id="IPR003529">
    <property type="entry name" value="Hematopoietin_rcpt_Gp130_CS"/>
</dbReference>
<dbReference type="InterPro" id="IPR013783">
    <property type="entry name" value="Ig-like_fold"/>
</dbReference>
<evidence type="ECO:0000256" key="5">
    <source>
        <dbReference type="ARBA" id="ARBA00022737"/>
    </source>
</evidence>
<dbReference type="GO" id="GO:0016020">
    <property type="term" value="C:membrane"/>
    <property type="evidence" value="ECO:0007669"/>
    <property type="project" value="UniProtKB-SubCell"/>
</dbReference>
<evidence type="ECO:0000259" key="11">
    <source>
        <dbReference type="PROSITE" id="PS50853"/>
    </source>
</evidence>
<evidence type="ECO:0000313" key="12">
    <source>
        <dbReference type="EMBL" id="KFM58280.1"/>
    </source>
</evidence>
<gene>
    <name evidence="12" type="ORF">X975_19657</name>
</gene>
<dbReference type="PROSITE" id="PS50853">
    <property type="entry name" value="FN3"/>
    <property type="match status" value="1"/>
</dbReference>
<sequence length="125" mass="14131">MDVNSAYMFNIFARNEIGASANTSQIIVDKADKLLDGPRDITVLYNKGNYNISWKAPNNQIKYYTLFWCEGPERGEGAIEWVHVQQTEYQLNLSDKSTWYQFAVSANTDVQTSGMFWASCIVVGG</sequence>
<organism evidence="12 13">
    <name type="scientific">Stegodyphus mimosarum</name>
    <name type="common">African social velvet spider</name>
    <dbReference type="NCBI Taxonomy" id="407821"/>
    <lineage>
        <taxon>Eukaryota</taxon>
        <taxon>Metazoa</taxon>
        <taxon>Ecdysozoa</taxon>
        <taxon>Arthropoda</taxon>
        <taxon>Chelicerata</taxon>
        <taxon>Arachnida</taxon>
        <taxon>Araneae</taxon>
        <taxon>Araneomorphae</taxon>
        <taxon>Entelegynae</taxon>
        <taxon>Eresoidea</taxon>
        <taxon>Eresidae</taxon>
        <taxon>Stegodyphus</taxon>
    </lineage>
</organism>
<dbReference type="CDD" id="cd00063">
    <property type="entry name" value="FN3"/>
    <property type="match status" value="1"/>
</dbReference>
<evidence type="ECO:0000256" key="2">
    <source>
        <dbReference type="ARBA" id="ARBA00008921"/>
    </source>
</evidence>
<dbReference type="GO" id="GO:0004896">
    <property type="term" value="F:cytokine receptor activity"/>
    <property type="evidence" value="ECO:0007669"/>
    <property type="project" value="InterPro"/>
</dbReference>
<evidence type="ECO:0000256" key="1">
    <source>
        <dbReference type="ARBA" id="ARBA00004479"/>
    </source>
</evidence>
<comment type="similarity">
    <text evidence="2">Belongs to the type I cytokine receptor family. Type 2 subfamily.</text>
</comment>